<dbReference type="STRING" id="658057.SAMN04488032_10680"/>
<dbReference type="OrthoDB" id="8902678at2"/>
<dbReference type="Pfam" id="PF01381">
    <property type="entry name" value="HTH_3"/>
    <property type="match status" value="1"/>
</dbReference>
<reference evidence="2 3" key="1">
    <citation type="submission" date="2017-03" db="EMBL/GenBank/DDBJ databases">
        <authorList>
            <person name="Afonso C.L."/>
            <person name="Miller P.J."/>
            <person name="Scott M.A."/>
            <person name="Spackman E."/>
            <person name="Goraichik I."/>
            <person name="Dimitrov K.M."/>
            <person name="Suarez D.L."/>
            <person name="Swayne D.E."/>
        </authorList>
    </citation>
    <scope>NUCLEOTIDE SEQUENCE [LARGE SCALE GENOMIC DNA]</scope>
    <source>
        <strain evidence="2 3">CECT 7971</strain>
    </source>
</reference>
<dbReference type="SUPFAM" id="SSF47413">
    <property type="entry name" value="lambda repressor-like DNA-binding domains"/>
    <property type="match status" value="1"/>
</dbReference>
<accession>A0A1Y5S8T6</accession>
<dbReference type="InterPro" id="IPR001387">
    <property type="entry name" value="Cro/C1-type_HTH"/>
</dbReference>
<dbReference type="EMBL" id="FWFW01000003">
    <property type="protein sequence ID" value="SLN34404.1"/>
    <property type="molecule type" value="Genomic_DNA"/>
</dbReference>
<dbReference type="Gene3D" id="1.10.260.40">
    <property type="entry name" value="lambda repressor-like DNA-binding domains"/>
    <property type="match status" value="1"/>
</dbReference>
<dbReference type="GO" id="GO:0003677">
    <property type="term" value="F:DNA binding"/>
    <property type="evidence" value="ECO:0007669"/>
    <property type="project" value="InterPro"/>
</dbReference>
<sequence>MSEISANLRLLCSFKTSISEVGRELAINRSQLNRYLAGTSTPRTGLLRKICDYFGVELHELMLPPEDFAELIQVRALDSDGTGRLLWQYVDKVMARNEPRIQNMTGFFWEYYASMSQPGKVIRNMITFEPRDNYMFYRRLERMGPHDKPCRHHFRYQGAALMTGDRIFMSDYEYGAEVELTQTVLYPDYAMRWTRLHGIKLGVSADSTHMPCAVRVVFERPPHSMHSISALRQCGLFDFDSPHIPEHVLEMIDNVPSGPQVFQAYVRKP</sequence>
<dbReference type="RefSeq" id="WP_085848344.1">
    <property type="nucleotide sequence ID" value="NZ_FNZV01000006.1"/>
</dbReference>
<evidence type="ECO:0000313" key="3">
    <source>
        <dbReference type="Proteomes" id="UP000193307"/>
    </source>
</evidence>
<protein>
    <submittedName>
        <fullName evidence="2">Helix-turn-helix domain protein</fullName>
    </submittedName>
</protein>
<feature type="domain" description="HTH cro/C1-type" evidence="1">
    <location>
        <begin position="17"/>
        <end position="61"/>
    </location>
</feature>
<organism evidence="2 3">
    <name type="scientific">Pacificibacter marinus</name>
    <dbReference type="NCBI Taxonomy" id="658057"/>
    <lineage>
        <taxon>Bacteria</taxon>
        <taxon>Pseudomonadati</taxon>
        <taxon>Pseudomonadota</taxon>
        <taxon>Alphaproteobacteria</taxon>
        <taxon>Rhodobacterales</taxon>
        <taxon>Roseobacteraceae</taxon>
        <taxon>Pacificibacter</taxon>
    </lineage>
</organism>
<evidence type="ECO:0000259" key="1">
    <source>
        <dbReference type="PROSITE" id="PS50943"/>
    </source>
</evidence>
<dbReference type="PROSITE" id="PS50943">
    <property type="entry name" value="HTH_CROC1"/>
    <property type="match status" value="1"/>
</dbReference>
<dbReference type="Proteomes" id="UP000193307">
    <property type="component" value="Unassembled WGS sequence"/>
</dbReference>
<dbReference type="InterPro" id="IPR010982">
    <property type="entry name" value="Lambda_DNA-bd_dom_sf"/>
</dbReference>
<dbReference type="SMART" id="SM00530">
    <property type="entry name" value="HTH_XRE"/>
    <property type="match status" value="1"/>
</dbReference>
<dbReference type="AlphaFoldDB" id="A0A1Y5S8T6"/>
<proteinExistence type="predicted"/>
<keyword evidence="3" id="KW-1185">Reference proteome</keyword>
<name>A0A1Y5S8T6_9RHOB</name>
<gene>
    <name evidence="2" type="ORF">PAM7971_01474</name>
</gene>
<evidence type="ECO:0000313" key="2">
    <source>
        <dbReference type="EMBL" id="SLN34404.1"/>
    </source>
</evidence>
<dbReference type="CDD" id="cd00093">
    <property type="entry name" value="HTH_XRE"/>
    <property type="match status" value="1"/>
</dbReference>